<evidence type="ECO:0000256" key="6">
    <source>
        <dbReference type="ARBA" id="ARBA00023136"/>
    </source>
</evidence>
<dbReference type="InterPro" id="IPR039859">
    <property type="entry name" value="PFA4/ZDH16/20/ERF2-like"/>
</dbReference>
<dbReference type="PROSITE" id="PS50216">
    <property type="entry name" value="DHHC"/>
    <property type="match status" value="1"/>
</dbReference>
<feature type="region of interest" description="Disordered" evidence="9">
    <location>
        <begin position="394"/>
        <end position="426"/>
    </location>
</feature>
<dbReference type="PANTHER" id="PTHR22883">
    <property type="entry name" value="ZINC FINGER DHHC DOMAIN CONTAINING PROTEIN"/>
    <property type="match status" value="1"/>
</dbReference>
<dbReference type="GO" id="GO:0005794">
    <property type="term" value="C:Golgi apparatus"/>
    <property type="evidence" value="ECO:0007669"/>
    <property type="project" value="TreeGrafter"/>
</dbReference>
<keyword evidence="4 8" id="KW-0812">Transmembrane</keyword>
<keyword evidence="12" id="KW-1185">Reference proteome</keyword>
<dbReference type="EC" id="2.3.1.225" evidence="8"/>
<feature type="transmembrane region" description="Helical" evidence="8">
    <location>
        <begin position="35"/>
        <end position="54"/>
    </location>
</feature>
<feature type="domain" description="Palmitoyltransferase DHHC" evidence="10">
    <location>
        <begin position="153"/>
        <end position="276"/>
    </location>
</feature>
<proteinExistence type="inferred from homology"/>
<dbReference type="AlphaFoldDB" id="A0A8T3BK49"/>
<keyword evidence="7 8" id="KW-0012">Acyltransferase</keyword>
<dbReference type="GO" id="GO:0019706">
    <property type="term" value="F:protein-cysteine S-palmitoyltransferase activity"/>
    <property type="evidence" value="ECO:0007669"/>
    <property type="project" value="UniProtKB-EC"/>
</dbReference>
<keyword evidence="6 8" id="KW-0472">Membrane</keyword>
<organism evidence="11 12">
    <name type="scientific">Dendrobium nobile</name>
    <name type="common">Orchid</name>
    <dbReference type="NCBI Taxonomy" id="94219"/>
    <lineage>
        <taxon>Eukaryota</taxon>
        <taxon>Viridiplantae</taxon>
        <taxon>Streptophyta</taxon>
        <taxon>Embryophyta</taxon>
        <taxon>Tracheophyta</taxon>
        <taxon>Spermatophyta</taxon>
        <taxon>Magnoliopsida</taxon>
        <taxon>Liliopsida</taxon>
        <taxon>Asparagales</taxon>
        <taxon>Orchidaceae</taxon>
        <taxon>Epidendroideae</taxon>
        <taxon>Malaxideae</taxon>
        <taxon>Dendrobiinae</taxon>
        <taxon>Dendrobium</taxon>
    </lineage>
</organism>
<evidence type="ECO:0000256" key="1">
    <source>
        <dbReference type="ARBA" id="ARBA00004141"/>
    </source>
</evidence>
<dbReference type="SMR" id="A0A8T3BK49"/>
<evidence type="ECO:0000256" key="3">
    <source>
        <dbReference type="ARBA" id="ARBA00022679"/>
    </source>
</evidence>
<comment type="catalytic activity">
    <reaction evidence="8">
        <text>L-cysteinyl-[protein] + hexadecanoyl-CoA = S-hexadecanoyl-L-cysteinyl-[protein] + CoA</text>
        <dbReference type="Rhea" id="RHEA:36683"/>
        <dbReference type="Rhea" id="RHEA-COMP:10131"/>
        <dbReference type="Rhea" id="RHEA-COMP:11032"/>
        <dbReference type="ChEBI" id="CHEBI:29950"/>
        <dbReference type="ChEBI" id="CHEBI:57287"/>
        <dbReference type="ChEBI" id="CHEBI:57379"/>
        <dbReference type="ChEBI" id="CHEBI:74151"/>
        <dbReference type="EC" id="2.3.1.225"/>
    </reaction>
</comment>
<dbReference type="OrthoDB" id="4096362at2759"/>
<evidence type="ECO:0000313" key="11">
    <source>
        <dbReference type="EMBL" id="KAI0512251.1"/>
    </source>
</evidence>
<keyword evidence="5 8" id="KW-1133">Transmembrane helix</keyword>
<evidence type="ECO:0000313" key="12">
    <source>
        <dbReference type="Proteomes" id="UP000829196"/>
    </source>
</evidence>
<evidence type="ECO:0000256" key="7">
    <source>
        <dbReference type="ARBA" id="ARBA00023315"/>
    </source>
</evidence>
<dbReference type="InterPro" id="IPR001594">
    <property type="entry name" value="Palmitoyltrfase_DHHC"/>
</dbReference>
<comment type="caution">
    <text evidence="11">The sequence shown here is derived from an EMBL/GenBank/DDBJ whole genome shotgun (WGS) entry which is preliminary data.</text>
</comment>
<dbReference type="Pfam" id="PF01529">
    <property type="entry name" value="DHHC"/>
    <property type="match status" value="1"/>
</dbReference>
<reference evidence="11" key="1">
    <citation type="journal article" date="2022" name="Front. Genet.">
        <title>Chromosome-Scale Assembly of the Dendrobium nobile Genome Provides Insights Into the Molecular Mechanism of the Biosynthesis of the Medicinal Active Ingredient of Dendrobium.</title>
        <authorList>
            <person name="Xu Q."/>
            <person name="Niu S.-C."/>
            <person name="Li K.-L."/>
            <person name="Zheng P.-J."/>
            <person name="Zhang X.-J."/>
            <person name="Jia Y."/>
            <person name="Liu Y."/>
            <person name="Niu Y.-X."/>
            <person name="Yu L.-H."/>
            <person name="Chen D.-F."/>
            <person name="Zhang G.-Q."/>
        </authorList>
    </citation>
    <scope>NUCLEOTIDE SEQUENCE</scope>
    <source>
        <tissue evidence="11">Leaf</tissue>
    </source>
</reference>
<dbReference type="EMBL" id="JAGYWB010000009">
    <property type="protein sequence ID" value="KAI0512251.1"/>
    <property type="molecule type" value="Genomic_DNA"/>
</dbReference>
<feature type="transmembrane region" description="Helical" evidence="8">
    <location>
        <begin position="197"/>
        <end position="221"/>
    </location>
</feature>
<evidence type="ECO:0000256" key="2">
    <source>
        <dbReference type="ARBA" id="ARBA00008574"/>
    </source>
</evidence>
<sequence length="426" mass="48792">MAPIPKSKRLYQVWKGDNRFFCGGRCIFGPDVASLFLSMFLIAGPIITFSYQIISKIRNRQKHHEDLINENHHVLGLPVLIVTIIVMIADLTFLLLTSSRDPGIVPRNAQSIESSETSDFNTPSMEWINGRASQMRLPRTKDIILNGFVIKVKYCDTCLLYRPPRTSHCSICNNCVQKFDHHCPWVGQCIGLRNYRFFFLFISTSTFLCIYIFTLSVVNILQERKHYHSFLKLVVGEIISAILMVYSFLSVWFVGGLTVFHLYLICTNQTTYENFRYHYDKKENPFNRGILKNFKEVFLNIPPSMNKFRARVLDQVVEYGALAPNMGMDIASSTEKFDIETADKLEMGINLQIPAVNLDYSSTNENQGTINKQKGVALDPSDLPKIQENNYQESKEFKQSCTGETETEDEPVTVCVPDEDIQQQPI</sequence>
<dbReference type="GO" id="GO:0006612">
    <property type="term" value="P:protein targeting to membrane"/>
    <property type="evidence" value="ECO:0007669"/>
    <property type="project" value="TreeGrafter"/>
</dbReference>
<dbReference type="GO" id="GO:0016020">
    <property type="term" value="C:membrane"/>
    <property type="evidence" value="ECO:0007669"/>
    <property type="project" value="UniProtKB-SubCell"/>
</dbReference>
<evidence type="ECO:0000259" key="10">
    <source>
        <dbReference type="Pfam" id="PF01529"/>
    </source>
</evidence>
<name>A0A8T3BK49_DENNO</name>
<keyword evidence="3 8" id="KW-0808">Transferase</keyword>
<evidence type="ECO:0000256" key="5">
    <source>
        <dbReference type="ARBA" id="ARBA00022989"/>
    </source>
</evidence>
<feature type="compositionally biased region" description="Acidic residues" evidence="9">
    <location>
        <begin position="405"/>
        <end position="426"/>
    </location>
</feature>
<evidence type="ECO:0000256" key="4">
    <source>
        <dbReference type="ARBA" id="ARBA00022692"/>
    </source>
</evidence>
<feature type="transmembrane region" description="Helical" evidence="8">
    <location>
        <begin position="74"/>
        <end position="96"/>
    </location>
</feature>
<feature type="transmembrane region" description="Helical" evidence="8">
    <location>
        <begin position="233"/>
        <end position="264"/>
    </location>
</feature>
<evidence type="ECO:0000256" key="8">
    <source>
        <dbReference type="RuleBase" id="RU079119"/>
    </source>
</evidence>
<evidence type="ECO:0000256" key="9">
    <source>
        <dbReference type="SAM" id="MobiDB-lite"/>
    </source>
</evidence>
<dbReference type="PANTHER" id="PTHR22883:SF471">
    <property type="entry name" value="S-ACYLTRANSFERASE"/>
    <property type="match status" value="1"/>
</dbReference>
<accession>A0A8T3BK49</accession>
<dbReference type="GO" id="GO:0005783">
    <property type="term" value="C:endoplasmic reticulum"/>
    <property type="evidence" value="ECO:0007669"/>
    <property type="project" value="TreeGrafter"/>
</dbReference>
<gene>
    <name evidence="11" type="ORF">KFK09_012889</name>
</gene>
<dbReference type="Proteomes" id="UP000829196">
    <property type="component" value="Unassembled WGS sequence"/>
</dbReference>
<protein>
    <recommendedName>
        <fullName evidence="8">S-acyltransferase</fullName>
        <ecNumber evidence="8">2.3.1.225</ecNumber>
    </recommendedName>
    <alternativeName>
        <fullName evidence="8">Palmitoyltransferase</fullName>
    </alternativeName>
</protein>
<comment type="domain">
    <text evidence="8">The DHHC domain is required for palmitoyltransferase activity.</text>
</comment>
<comment type="similarity">
    <text evidence="2 8">Belongs to the DHHC palmitoyltransferase family.</text>
</comment>
<comment type="subcellular location">
    <subcellularLocation>
        <location evidence="1">Membrane</location>
        <topology evidence="1">Multi-pass membrane protein</topology>
    </subcellularLocation>
</comment>